<dbReference type="OrthoDB" id="9815072at2"/>
<dbReference type="Proteomes" id="UP000186736">
    <property type="component" value="Unassembled WGS sequence"/>
</dbReference>
<sequence>MLSIERHFHPIGQGGFFSEHHKFSSGKEFIIVYDCGVANNRGSADDVVRTDLLDGIEVDVLFISHFDYDHVCKLKVLAAHVGKIKNVFMPLLRKDEKIRLTNLFRASGFNVLNLINSPKKFFGSATKIFNVAPSGPREGEGDGPLNEEAVPLDSLSPIESIPSGLKISLPIGAAPLDHDWVFIPYNYESANNLAVLEAELTMAGISTHLIKTEPRYTLDKAIVNRKQIKDLYSRLPGGINLNSMIVYSGPEKCESRLRLRINMQGGIELHRLPYLNSHAGLVTQMFPVWGAYRPNKSDLVSLDFFFDYEFEDLFKLPGCIYTGDVDFNQVDIPHVFKEVWGQVGTLQIPHHGAAPCFDASILKGRRLICPIAVGTKYIQNYVHPAKSVIDDIILNGCVPVFVTELNPEFLQVISV</sequence>
<dbReference type="RefSeq" id="WP_144443621.1">
    <property type="nucleotide sequence ID" value="NZ_MKZO01000058.1"/>
</dbReference>
<dbReference type="SUPFAM" id="SSF56281">
    <property type="entry name" value="Metallo-hydrolase/oxidoreductase"/>
    <property type="match status" value="1"/>
</dbReference>
<organism evidence="1 2">
    <name type="scientific">Pseudomonas putida</name>
    <name type="common">Arthrobacter siderocapsulatus</name>
    <dbReference type="NCBI Taxonomy" id="303"/>
    <lineage>
        <taxon>Bacteria</taxon>
        <taxon>Pseudomonadati</taxon>
        <taxon>Pseudomonadota</taxon>
        <taxon>Gammaproteobacteria</taxon>
        <taxon>Pseudomonadales</taxon>
        <taxon>Pseudomonadaceae</taxon>
        <taxon>Pseudomonas</taxon>
    </lineage>
</organism>
<comment type="caution">
    <text evidence="1">The sequence shown here is derived from an EMBL/GenBank/DDBJ whole genome shotgun (WGS) entry which is preliminary data.</text>
</comment>
<proteinExistence type="predicted"/>
<gene>
    <name evidence="1" type="ORF">PSEMO_50570</name>
</gene>
<evidence type="ECO:0000313" key="2">
    <source>
        <dbReference type="Proteomes" id="UP000186736"/>
    </source>
</evidence>
<evidence type="ECO:0000313" key="1">
    <source>
        <dbReference type="EMBL" id="OLS59749.1"/>
    </source>
</evidence>
<accession>A0A1Q9QX65</accession>
<protein>
    <recommendedName>
        <fullName evidence="3">Metallo-beta-lactamase domain-containing protein</fullName>
    </recommendedName>
</protein>
<reference evidence="1 2" key="1">
    <citation type="submission" date="2016-10" db="EMBL/GenBank/DDBJ databases">
        <title>Genome Sequence of Pseudomonas putida GM4FR.</title>
        <authorList>
            <person name="Poehlein A."/>
            <person name="Wemheuer F."/>
            <person name="Hollensteiner J."/>
            <person name="Wemheuer B."/>
        </authorList>
    </citation>
    <scope>NUCLEOTIDE SEQUENCE [LARGE SCALE GENOMIC DNA]</scope>
    <source>
        <strain evidence="1 2">GM4FR</strain>
    </source>
</reference>
<evidence type="ECO:0008006" key="3">
    <source>
        <dbReference type="Google" id="ProtNLM"/>
    </source>
</evidence>
<dbReference type="EMBL" id="MKZO01000058">
    <property type="protein sequence ID" value="OLS59749.1"/>
    <property type="molecule type" value="Genomic_DNA"/>
</dbReference>
<dbReference type="InterPro" id="IPR036866">
    <property type="entry name" value="RibonucZ/Hydroxyglut_hydro"/>
</dbReference>
<dbReference type="AlphaFoldDB" id="A0A1Q9QX65"/>
<dbReference type="Gene3D" id="3.60.15.10">
    <property type="entry name" value="Ribonuclease Z/Hydroxyacylglutathione hydrolase-like"/>
    <property type="match status" value="1"/>
</dbReference>
<name>A0A1Q9QX65_PSEPU</name>